<gene>
    <name evidence="1" type="ORF">BN2614_LOCUS4</name>
</gene>
<sequence>MYHLDILTCRTFFVVSLVVESEGESLGILLDRGMLLASRGLAGFRSPGVNSGTVCMMLGESGCPTEFVSLHEIAGR</sequence>
<evidence type="ECO:0000313" key="1">
    <source>
        <dbReference type="EMBL" id="VCW76842.1"/>
    </source>
</evidence>
<proteinExistence type="predicted"/>
<dbReference type="AlphaFoldDB" id="A0A9X9LMB8"/>
<evidence type="ECO:0000313" key="2">
    <source>
        <dbReference type="Proteomes" id="UP000269945"/>
    </source>
</evidence>
<reference evidence="1 2" key="1">
    <citation type="submission" date="2018-10" db="EMBL/GenBank/DDBJ databases">
        <authorList>
            <person name="Ekblom R."/>
            <person name="Jareborg N."/>
        </authorList>
    </citation>
    <scope>NUCLEOTIDE SEQUENCE [LARGE SCALE GENOMIC DNA]</scope>
    <source>
        <tissue evidence="1">Muscle</tissue>
    </source>
</reference>
<organism evidence="1 2">
    <name type="scientific">Gulo gulo</name>
    <name type="common">Wolverine</name>
    <name type="synonym">Gluton</name>
    <dbReference type="NCBI Taxonomy" id="48420"/>
    <lineage>
        <taxon>Eukaryota</taxon>
        <taxon>Metazoa</taxon>
        <taxon>Chordata</taxon>
        <taxon>Craniata</taxon>
        <taxon>Vertebrata</taxon>
        <taxon>Euteleostomi</taxon>
        <taxon>Mammalia</taxon>
        <taxon>Eutheria</taxon>
        <taxon>Laurasiatheria</taxon>
        <taxon>Carnivora</taxon>
        <taxon>Caniformia</taxon>
        <taxon>Musteloidea</taxon>
        <taxon>Mustelidae</taxon>
        <taxon>Guloninae</taxon>
        <taxon>Gulo</taxon>
    </lineage>
</organism>
<dbReference type="Proteomes" id="UP000269945">
    <property type="component" value="Unassembled WGS sequence"/>
</dbReference>
<accession>A0A9X9LMB8</accession>
<protein>
    <submittedName>
        <fullName evidence="1">Uncharacterized protein</fullName>
    </submittedName>
</protein>
<keyword evidence="2" id="KW-1185">Reference proteome</keyword>
<comment type="caution">
    <text evidence="1">The sequence shown here is derived from an EMBL/GenBank/DDBJ whole genome shotgun (WGS) entry which is preliminary data.</text>
</comment>
<name>A0A9X9LMB8_GULGU</name>
<dbReference type="EMBL" id="CYRY02007967">
    <property type="protein sequence ID" value="VCW76842.1"/>
    <property type="molecule type" value="Genomic_DNA"/>
</dbReference>